<comment type="similarity">
    <text evidence="2 7">Belongs to the DMRL synthase family.</text>
</comment>
<proteinExistence type="inferred from homology"/>
<dbReference type="NCBIfam" id="TIGR00114">
    <property type="entry name" value="lumazine-synth"/>
    <property type="match status" value="1"/>
</dbReference>
<feature type="binding site" evidence="7">
    <location>
        <position position="22"/>
    </location>
    <ligand>
        <name>5-amino-6-(D-ribitylamino)uracil</name>
        <dbReference type="ChEBI" id="CHEBI:15934"/>
    </ligand>
</feature>
<dbReference type="InterPro" id="IPR036467">
    <property type="entry name" value="LS/RS_sf"/>
</dbReference>
<comment type="caution">
    <text evidence="8">The sequence shown here is derived from an EMBL/GenBank/DDBJ whole genome shotgun (WGS) entry which is preliminary data.</text>
</comment>
<comment type="pathway">
    <text evidence="1 7">Cofactor biosynthesis; riboflavin biosynthesis; riboflavin from 2-hydroxy-3-oxobutyl phosphate and 5-amino-6-(D-ribitylamino)uracil: step 1/2.</text>
</comment>
<keyword evidence="5 7" id="KW-0808">Transferase</keyword>
<name>A0ABP9MF11_9GAMM</name>
<feature type="binding site" evidence="7">
    <location>
        <position position="127"/>
    </location>
    <ligand>
        <name>(2S)-2-hydroxy-3-oxobutyl phosphate</name>
        <dbReference type="ChEBI" id="CHEBI:58830"/>
    </ligand>
</feature>
<dbReference type="PANTHER" id="PTHR21058">
    <property type="entry name" value="6,7-DIMETHYL-8-RIBITYLLUMAZINE SYNTHASE DMRL SYNTHASE LUMAZINE SYNTHASE"/>
    <property type="match status" value="1"/>
</dbReference>
<organism evidence="8 9">
    <name type="scientific">Wohlfahrtiimonas larvae</name>
    <dbReference type="NCBI Taxonomy" id="1157986"/>
    <lineage>
        <taxon>Bacteria</taxon>
        <taxon>Pseudomonadati</taxon>
        <taxon>Pseudomonadota</taxon>
        <taxon>Gammaproteobacteria</taxon>
        <taxon>Cardiobacteriales</taxon>
        <taxon>Ignatzschineriaceae</taxon>
        <taxon>Wohlfahrtiimonas</taxon>
    </lineage>
</organism>
<accession>A0ABP9MF11</accession>
<dbReference type="SUPFAM" id="SSF52121">
    <property type="entry name" value="Lumazine synthase"/>
    <property type="match status" value="1"/>
</dbReference>
<feature type="binding site" evidence="7">
    <location>
        <begin position="85"/>
        <end position="86"/>
    </location>
    <ligand>
        <name>(2S)-2-hydroxy-3-oxobutyl phosphate</name>
        <dbReference type="ChEBI" id="CHEBI:58830"/>
    </ligand>
</feature>
<dbReference type="InterPro" id="IPR002180">
    <property type="entry name" value="LS/RS"/>
</dbReference>
<evidence type="ECO:0000256" key="2">
    <source>
        <dbReference type="ARBA" id="ARBA00007424"/>
    </source>
</evidence>
<comment type="subunit">
    <text evidence="7">Forms an icosahedral capsid composed of 60 subunits, arranged as a dodecamer of pentamers.</text>
</comment>
<reference evidence="9" key="1">
    <citation type="journal article" date="2019" name="Int. J. Syst. Evol. Microbiol.">
        <title>The Global Catalogue of Microorganisms (GCM) 10K type strain sequencing project: providing services to taxonomists for standard genome sequencing and annotation.</title>
        <authorList>
            <consortium name="The Broad Institute Genomics Platform"/>
            <consortium name="The Broad Institute Genome Sequencing Center for Infectious Disease"/>
            <person name="Wu L."/>
            <person name="Ma J."/>
        </authorList>
    </citation>
    <scope>NUCLEOTIDE SEQUENCE [LARGE SCALE GENOMIC DNA]</scope>
    <source>
        <strain evidence="9">JCM 18424</strain>
    </source>
</reference>
<dbReference type="Proteomes" id="UP001500631">
    <property type="component" value="Unassembled WGS sequence"/>
</dbReference>
<feature type="binding site" evidence="7">
    <location>
        <begin position="56"/>
        <end position="58"/>
    </location>
    <ligand>
        <name>5-amino-6-(D-ribitylamino)uracil</name>
        <dbReference type="ChEBI" id="CHEBI:15934"/>
    </ligand>
</feature>
<dbReference type="RefSeq" id="WP_077926694.1">
    <property type="nucleotide sequence ID" value="NZ_BAABKE010000001.1"/>
</dbReference>
<dbReference type="EMBL" id="BAABKE010000001">
    <property type="protein sequence ID" value="GAA5094468.1"/>
    <property type="molecule type" value="Genomic_DNA"/>
</dbReference>
<evidence type="ECO:0000256" key="5">
    <source>
        <dbReference type="ARBA" id="ARBA00022679"/>
    </source>
</evidence>
<evidence type="ECO:0000256" key="3">
    <source>
        <dbReference type="ARBA" id="ARBA00012664"/>
    </source>
</evidence>
<keyword evidence="4 7" id="KW-0686">Riboflavin biosynthesis</keyword>
<evidence type="ECO:0000256" key="4">
    <source>
        <dbReference type="ARBA" id="ARBA00022619"/>
    </source>
</evidence>
<evidence type="ECO:0000313" key="9">
    <source>
        <dbReference type="Proteomes" id="UP001500631"/>
    </source>
</evidence>
<evidence type="ECO:0000256" key="6">
    <source>
        <dbReference type="ARBA" id="ARBA00048785"/>
    </source>
</evidence>
<dbReference type="Pfam" id="PF00885">
    <property type="entry name" value="DMRL_synthase"/>
    <property type="match status" value="1"/>
</dbReference>
<dbReference type="Gene3D" id="3.40.50.960">
    <property type="entry name" value="Lumazine/riboflavin synthase"/>
    <property type="match status" value="1"/>
</dbReference>
<gene>
    <name evidence="8" type="primary">ribE</name>
    <name evidence="7" type="synonym">ribH</name>
    <name evidence="8" type="ORF">GCM10023338_02760</name>
</gene>
<feature type="active site" description="Proton donor" evidence="7">
    <location>
        <position position="88"/>
    </location>
</feature>
<sequence>MQIIEGQLSIQNKKIAIVAGRFNSLITKQLIDGAVDALKRHGLNEDNIQLAWVPGAFEIPLIAQQFAQKADVDAIICLGAVIRGSTPHFDFVANEVSKGIASVSLDHHKPIAFGVLTTDSIEQALERAGTKAGNKGADAAITVIEMLSLMAQID</sequence>
<dbReference type="InterPro" id="IPR034964">
    <property type="entry name" value="LS"/>
</dbReference>
<comment type="catalytic activity">
    <reaction evidence="6 7">
        <text>(2S)-2-hydroxy-3-oxobutyl phosphate + 5-amino-6-(D-ribitylamino)uracil = 6,7-dimethyl-8-(1-D-ribityl)lumazine + phosphate + 2 H2O + H(+)</text>
        <dbReference type="Rhea" id="RHEA:26152"/>
        <dbReference type="ChEBI" id="CHEBI:15377"/>
        <dbReference type="ChEBI" id="CHEBI:15378"/>
        <dbReference type="ChEBI" id="CHEBI:15934"/>
        <dbReference type="ChEBI" id="CHEBI:43474"/>
        <dbReference type="ChEBI" id="CHEBI:58201"/>
        <dbReference type="ChEBI" id="CHEBI:58830"/>
        <dbReference type="EC" id="2.5.1.78"/>
    </reaction>
</comment>
<comment type="function">
    <text evidence="7">Catalyzes the formation of 6,7-dimethyl-8-ribityllumazine by condensation of 5-amino-6-(D-ribitylamino)uracil with 3,4-dihydroxy-2-butanone 4-phosphate. This is the penultimate step in the biosynthesis of riboflavin.</text>
</comment>
<keyword evidence="9" id="KW-1185">Reference proteome</keyword>
<evidence type="ECO:0000313" key="8">
    <source>
        <dbReference type="EMBL" id="GAA5094468.1"/>
    </source>
</evidence>
<evidence type="ECO:0000256" key="1">
    <source>
        <dbReference type="ARBA" id="ARBA00004917"/>
    </source>
</evidence>
<dbReference type="CDD" id="cd09209">
    <property type="entry name" value="Lumazine_synthase-I"/>
    <property type="match status" value="1"/>
</dbReference>
<dbReference type="PANTHER" id="PTHR21058:SF0">
    <property type="entry name" value="6,7-DIMETHYL-8-RIBITYLLUMAZINE SYNTHASE"/>
    <property type="match status" value="1"/>
</dbReference>
<evidence type="ECO:0000256" key="7">
    <source>
        <dbReference type="HAMAP-Rule" id="MF_00178"/>
    </source>
</evidence>
<feature type="binding site" evidence="7">
    <location>
        <position position="113"/>
    </location>
    <ligand>
        <name>5-amino-6-(D-ribitylamino)uracil</name>
        <dbReference type="ChEBI" id="CHEBI:15934"/>
    </ligand>
</feature>
<dbReference type="NCBIfam" id="NF000812">
    <property type="entry name" value="PRK00061.1-4"/>
    <property type="match status" value="1"/>
</dbReference>
<dbReference type="EC" id="2.5.1.78" evidence="3 7"/>
<feature type="binding site" evidence="7">
    <location>
        <begin position="80"/>
        <end position="82"/>
    </location>
    <ligand>
        <name>5-amino-6-(D-ribitylamino)uracil</name>
        <dbReference type="ChEBI" id="CHEBI:15934"/>
    </ligand>
</feature>
<dbReference type="HAMAP" id="MF_00178">
    <property type="entry name" value="Lumazine_synth"/>
    <property type="match status" value="1"/>
</dbReference>
<protein>
    <recommendedName>
        <fullName evidence="3 7">6,7-dimethyl-8-ribityllumazine synthase</fullName>
        <shortName evidence="7">DMRL synthase</shortName>
        <shortName evidence="7">LS</shortName>
        <shortName evidence="7">Lumazine synthase</shortName>
        <ecNumber evidence="3 7">2.5.1.78</ecNumber>
    </recommendedName>
</protein>